<dbReference type="RefSeq" id="WP_128218623.1">
    <property type="nucleotide sequence ID" value="NZ_RBZY01000056.1"/>
</dbReference>
<accession>A0A443J7I1</accession>
<organism evidence="1 2">
    <name type="scientific">Microbacterium enclense</name>
    <dbReference type="NCBI Taxonomy" id="993073"/>
    <lineage>
        <taxon>Bacteria</taxon>
        <taxon>Bacillati</taxon>
        <taxon>Actinomycetota</taxon>
        <taxon>Actinomycetes</taxon>
        <taxon>Micrococcales</taxon>
        <taxon>Microbacteriaceae</taxon>
        <taxon>Microbacterium</taxon>
    </lineage>
</organism>
<evidence type="ECO:0000313" key="2">
    <source>
        <dbReference type="Proteomes" id="UP000285970"/>
    </source>
</evidence>
<proteinExistence type="predicted"/>
<dbReference type="Proteomes" id="UP000285970">
    <property type="component" value="Unassembled WGS sequence"/>
</dbReference>
<evidence type="ECO:0000313" key="1">
    <source>
        <dbReference type="EMBL" id="RWR16443.1"/>
    </source>
</evidence>
<protein>
    <submittedName>
        <fullName evidence="1">Uncharacterized protein</fullName>
    </submittedName>
</protein>
<reference evidence="1 2" key="1">
    <citation type="journal article" date="2018" name="Front. Microbiol.">
        <title>Novel Insights Into Bacterial Dimethylsulfoniopropionate Catabolism in the East China Sea.</title>
        <authorList>
            <person name="Liu J."/>
            <person name="Liu J."/>
            <person name="Zhang S.H."/>
            <person name="Liang J."/>
            <person name="Lin H."/>
            <person name="Song D."/>
            <person name="Yang G.P."/>
            <person name="Todd J.D."/>
            <person name="Zhang X.H."/>
        </authorList>
    </citation>
    <scope>NUCLEOTIDE SEQUENCE [LARGE SCALE GENOMIC DNA]</scope>
    <source>
        <strain evidence="1 2">ZYFD042</strain>
    </source>
</reference>
<sequence>MIANSLATPEDISPINLDWTLIELLAWIGADDSRCHDERLRSILDAIDRGAPSVAGRTVVLVRSLAVRVVAEPALGGMRIRDVLWTTAAADGGAQRVLVAV</sequence>
<gene>
    <name evidence="1" type="ORF">D8Y23_13540</name>
</gene>
<name>A0A443J7I1_9MICO</name>
<dbReference type="EMBL" id="RBZY01000056">
    <property type="protein sequence ID" value="RWR16443.1"/>
    <property type="molecule type" value="Genomic_DNA"/>
</dbReference>
<dbReference type="OrthoDB" id="5079931at2"/>
<dbReference type="AlphaFoldDB" id="A0A443J7I1"/>
<comment type="caution">
    <text evidence="1">The sequence shown here is derived from an EMBL/GenBank/DDBJ whole genome shotgun (WGS) entry which is preliminary data.</text>
</comment>